<keyword evidence="2" id="KW-1185">Reference proteome</keyword>
<dbReference type="Proteomes" id="UP000288216">
    <property type="component" value="Unassembled WGS sequence"/>
</dbReference>
<accession>A0A401QLQ7</accession>
<sequence>WFAEDHNLFKEENPPLFAAGQKASVLFDHVKGVLLKEFSLSCYLTLE</sequence>
<proteinExistence type="predicted"/>
<comment type="caution">
    <text evidence="1">The sequence shown here is derived from an EMBL/GenBank/DDBJ whole genome shotgun (WGS) entry which is preliminary data.</text>
</comment>
<name>A0A401QLQ7_SCYTO</name>
<organism evidence="1 2">
    <name type="scientific">Scyliorhinus torazame</name>
    <name type="common">Cloudy catshark</name>
    <name type="synonym">Catulus torazame</name>
    <dbReference type="NCBI Taxonomy" id="75743"/>
    <lineage>
        <taxon>Eukaryota</taxon>
        <taxon>Metazoa</taxon>
        <taxon>Chordata</taxon>
        <taxon>Craniata</taxon>
        <taxon>Vertebrata</taxon>
        <taxon>Chondrichthyes</taxon>
        <taxon>Elasmobranchii</taxon>
        <taxon>Galeomorphii</taxon>
        <taxon>Galeoidea</taxon>
        <taxon>Carcharhiniformes</taxon>
        <taxon>Scyliorhinidae</taxon>
        <taxon>Scyliorhinus</taxon>
    </lineage>
</organism>
<reference evidence="1 2" key="1">
    <citation type="journal article" date="2018" name="Nat. Ecol. Evol.">
        <title>Shark genomes provide insights into elasmobranch evolution and the origin of vertebrates.</title>
        <authorList>
            <person name="Hara Y"/>
            <person name="Yamaguchi K"/>
            <person name="Onimaru K"/>
            <person name="Kadota M"/>
            <person name="Koyanagi M"/>
            <person name="Keeley SD"/>
            <person name="Tatsumi K"/>
            <person name="Tanaka K"/>
            <person name="Motone F"/>
            <person name="Kageyama Y"/>
            <person name="Nozu R"/>
            <person name="Adachi N"/>
            <person name="Nishimura O"/>
            <person name="Nakagawa R"/>
            <person name="Tanegashima C"/>
            <person name="Kiyatake I"/>
            <person name="Matsumoto R"/>
            <person name="Murakumo K"/>
            <person name="Nishida K"/>
            <person name="Terakita A"/>
            <person name="Kuratani S"/>
            <person name="Sato K"/>
            <person name="Hyodo S Kuraku.S."/>
        </authorList>
    </citation>
    <scope>NUCLEOTIDE SEQUENCE [LARGE SCALE GENOMIC DNA]</scope>
</reference>
<protein>
    <submittedName>
        <fullName evidence="1">Uncharacterized protein</fullName>
    </submittedName>
</protein>
<feature type="non-terminal residue" evidence="1">
    <location>
        <position position="1"/>
    </location>
</feature>
<evidence type="ECO:0000313" key="2">
    <source>
        <dbReference type="Proteomes" id="UP000288216"/>
    </source>
</evidence>
<evidence type="ECO:0000313" key="1">
    <source>
        <dbReference type="EMBL" id="GCB86315.1"/>
    </source>
</evidence>
<dbReference type="AlphaFoldDB" id="A0A401QLQ7"/>
<gene>
    <name evidence="1" type="ORF">scyTo_0027029</name>
</gene>
<dbReference type="EMBL" id="BFAA01273623">
    <property type="protein sequence ID" value="GCB86315.1"/>
    <property type="molecule type" value="Genomic_DNA"/>
</dbReference>